<reference evidence="3 4" key="1">
    <citation type="submission" date="2021-01" db="EMBL/GenBank/DDBJ databases">
        <title>Whole genome shotgun sequence of Actinoplanes couchii NBRC 106145.</title>
        <authorList>
            <person name="Komaki H."/>
            <person name="Tamura T."/>
        </authorList>
    </citation>
    <scope>NUCLEOTIDE SEQUENCE [LARGE SCALE GENOMIC DNA]</scope>
    <source>
        <strain evidence="3 4">NBRC 106145</strain>
    </source>
</reference>
<comment type="caution">
    <text evidence="3">The sequence shown here is derived from an EMBL/GenBank/DDBJ whole genome shotgun (WGS) entry which is preliminary data.</text>
</comment>
<evidence type="ECO:0000313" key="3">
    <source>
        <dbReference type="EMBL" id="GID55296.1"/>
    </source>
</evidence>
<organism evidence="3 4">
    <name type="scientific">Actinoplanes couchii</name>
    <dbReference type="NCBI Taxonomy" id="403638"/>
    <lineage>
        <taxon>Bacteria</taxon>
        <taxon>Bacillati</taxon>
        <taxon>Actinomycetota</taxon>
        <taxon>Actinomycetes</taxon>
        <taxon>Micromonosporales</taxon>
        <taxon>Micromonosporaceae</taxon>
        <taxon>Actinoplanes</taxon>
    </lineage>
</organism>
<dbReference type="Proteomes" id="UP000612282">
    <property type="component" value="Unassembled WGS sequence"/>
</dbReference>
<proteinExistence type="predicted"/>
<dbReference type="InterPro" id="IPR035986">
    <property type="entry name" value="PKD_dom_sf"/>
</dbReference>
<dbReference type="SUPFAM" id="SSF49299">
    <property type="entry name" value="PKD domain"/>
    <property type="match status" value="1"/>
</dbReference>
<evidence type="ECO:0000259" key="2">
    <source>
        <dbReference type="PROSITE" id="PS50093"/>
    </source>
</evidence>
<dbReference type="InterPro" id="IPR013783">
    <property type="entry name" value="Ig-like_fold"/>
</dbReference>
<feature type="compositionally biased region" description="Low complexity" evidence="1">
    <location>
        <begin position="1"/>
        <end position="31"/>
    </location>
</feature>
<dbReference type="EMBL" id="BOMG01000048">
    <property type="protein sequence ID" value="GID55296.1"/>
    <property type="molecule type" value="Genomic_DNA"/>
</dbReference>
<sequence length="364" mass="39619">MEPSGSASVEPSVPVPSDSVSSSPTPSQSPVKDTKGPTKANFKLNYSSIWLGQVVTFTQTAADLADPTDATSKLSRVINWGDGTTSPLAASTTTVRKTYTKKGSFKVVVTVKDPAGNALVTPAKTVAVTTATGTVTLSKKNLYQGELFTVTTKTIPAGATHFRIDWSDGWPSVHKAKKGAAIRGHVIYQWKWDAVQKRYVPVNGSKVTGKRIIKVSWYNAKGYSVNQNVGTVSLAKDSWKPTLTITKPSPANKASSWRTIKGTATDKGAGVRFVYMTVLRVTADGKTYCLNGKKQWKRYYSGADQERLCLRSSVALWTKVVKGKWSVKVPAGSKKNQGVLAYAWAWDDAENFRSKTREAWLTRN</sequence>
<dbReference type="CDD" id="cd00146">
    <property type="entry name" value="PKD"/>
    <property type="match status" value="1"/>
</dbReference>
<accession>A0ABQ3X9Z3</accession>
<dbReference type="PROSITE" id="PS50093">
    <property type="entry name" value="PKD"/>
    <property type="match status" value="1"/>
</dbReference>
<protein>
    <recommendedName>
        <fullName evidence="2">PKD domain-containing protein</fullName>
    </recommendedName>
</protein>
<evidence type="ECO:0000256" key="1">
    <source>
        <dbReference type="SAM" id="MobiDB-lite"/>
    </source>
</evidence>
<feature type="domain" description="PKD" evidence="2">
    <location>
        <begin position="79"/>
        <end position="133"/>
    </location>
</feature>
<feature type="region of interest" description="Disordered" evidence="1">
    <location>
        <begin position="1"/>
        <end position="38"/>
    </location>
</feature>
<evidence type="ECO:0000313" key="4">
    <source>
        <dbReference type="Proteomes" id="UP000612282"/>
    </source>
</evidence>
<name>A0ABQ3X9Z3_9ACTN</name>
<gene>
    <name evidence="3" type="ORF">Aco03nite_037000</name>
</gene>
<dbReference type="Gene3D" id="2.60.40.10">
    <property type="entry name" value="Immunoglobulins"/>
    <property type="match status" value="1"/>
</dbReference>
<dbReference type="InterPro" id="IPR000601">
    <property type="entry name" value="PKD_dom"/>
</dbReference>
<keyword evidence="4" id="KW-1185">Reference proteome</keyword>
<dbReference type="Pfam" id="PF00801">
    <property type="entry name" value="PKD"/>
    <property type="match status" value="1"/>
</dbReference>